<evidence type="ECO:0000313" key="3">
    <source>
        <dbReference type="Proteomes" id="UP001165083"/>
    </source>
</evidence>
<gene>
    <name evidence="2" type="ORF">Plil01_001145300</name>
</gene>
<sequence length="239" mass="26739">MNREYGFVSVSCLVVTCIAFASALSIQDDEPITGFQISSPRNEEVTTLPVQFKFNVDASSAEAFNLRYGSMVVCVELESVSEQFSSILQLQMSFDDLQEGNYFARAYIYDGAVKYHEIGPVSFSILTASAFDNHIDELIKQSQANQQFPPDLSILQWAQLQQTDGNASSWNHSLSETSFVRGSSSDELQLVIGIKTAVLTNFPQRQAIRETWANNKSPSSNESIFSWMYPDLGRSVRRL</sequence>
<reference evidence="2" key="1">
    <citation type="submission" date="2023-04" db="EMBL/GenBank/DDBJ databases">
        <title>Phytophthora lilii NBRC 32176.</title>
        <authorList>
            <person name="Ichikawa N."/>
            <person name="Sato H."/>
            <person name="Tonouchi N."/>
        </authorList>
    </citation>
    <scope>NUCLEOTIDE SEQUENCE</scope>
    <source>
        <strain evidence="2">NBRC 32176</strain>
    </source>
</reference>
<evidence type="ECO:0000313" key="2">
    <source>
        <dbReference type="EMBL" id="GMF27390.1"/>
    </source>
</evidence>
<protein>
    <submittedName>
        <fullName evidence="2">Unnamed protein product</fullName>
    </submittedName>
</protein>
<name>A0A9W6U799_9STRA</name>
<comment type="caution">
    <text evidence="2">The sequence shown here is derived from an EMBL/GenBank/DDBJ whole genome shotgun (WGS) entry which is preliminary data.</text>
</comment>
<dbReference type="OrthoDB" id="88563at2759"/>
<feature type="signal peptide" evidence="1">
    <location>
        <begin position="1"/>
        <end position="23"/>
    </location>
</feature>
<dbReference type="Proteomes" id="UP001165083">
    <property type="component" value="Unassembled WGS sequence"/>
</dbReference>
<accession>A0A9W6U799</accession>
<dbReference type="EMBL" id="BSXW01000660">
    <property type="protein sequence ID" value="GMF27390.1"/>
    <property type="molecule type" value="Genomic_DNA"/>
</dbReference>
<evidence type="ECO:0000256" key="1">
    <source>
        <dbReference type="SAM" id="SignalP"/>
    </source>
</evidence>
<organism evidence="2 3">
    <name type="scientific">Phytophthora lilii</name>
    <dbReference type="NCBI Taxonomy" id="2077276"/>
    <lineage>
        <taxon>Eukaryota</taxon>
        <taxon>Sar</taxon>
        <taxon>Stramenopiles</taxon>
        <taxon>Oomycota</taxon>
        <taxon>Peronosporomycetes</taxon>
        <taxon>Peronosporales</taxon>
        <taxon>Peronosporaceae</taxon>
        <taxon>Phytophthora</taxon>
    </lineage>
</organism>
<proteinExistence type="predicted"/>
<feature type="chain" id="PRO_5040767983" evidence="1">
    <location>
        <begin position="24"/>
        <end position="239"/>
    </location>
</feature>
<keyword evidence="1" id="KW-0732">Signal</keyword>
<dbReference type="AlphaFoldDB" id="A0A9W6U799"/>
<keyword evidence="3" id="KW-1185">Reference proteome</keyword>